<evidence type="ECO:0000313" key="2">
    <source>
        <dbReference type="Proteomes" id="UP000828390"/>
    </source>
</evidence>
<dbReference type="AlphaFoldDB" id="A0A9D4DVX1"/>
<dbReference type="EMBL" id="JAIWYP010000009">
    <property type="protein sequence ID" value="KAH3768954.1"/>
    <property type="molecule type" value="Genomic_DNA"/>
</dbReference>
<name>A0A9D4DVX1_DREPO</name>
<evidence type="ECO:0000313" key="1">
    <source>
        <dbReference type="EMBL" id="KAH3768954.1"/>
    </source>
</evidence>
<reference evidence="1" key="1">
    <citation type="journal article" date="2019" name="bioRxiv">
        <title>The Genome of the Zebra Mussel, Dreissena polymorpha: A Resource for Invasive Species Research.</title>
        <authorList>
            <person name="McCartney M.A."/>
            <person name="Auch B."/>
            <person name="Kono T."/>
            <person name="Mallez S."/>
            <person name="Zhang Y."/>
            <person name="Obille A."/>
            <person name="Becker A."/>
            <person name="Abrahante J.E."/>
            <person name="Garbe J."/>
            <person name="Badalamenti J.P."/>
            <person name="Herman A."/>
            <person name="Mangelson H."/>
            <person name="Liachko I."/>
            <person name="Sullivan S."/>
            <person name="Sone E.D."/>
            <person name="Koren S."/>
            <person name="Silverstein K.A.T."/>
            <person name="Beckman K.B."/>
            <person name="Gohl D.M."/>
        </authorList>
    </citation>
    <scope>NUCLEOTIDE SEQUENCE</scope>
    <source>
        <strain evidence="1">Duluth1</strain>
        <tissue evidence="1">Whole animal</tissue>
    </source>
</reference>
<organism evidence="1 2">
    <name type="scientific">Dreissena polymorpha</name>
    <name type="common">Zebra mussel</name>
    <name type="synonym">Mytilus polymorpha</name>
    <dbReference type="NCBI Taxonomy" id="45954"/>
    <lineage>
        <taxon>Eukaryota</taxon>
        <taxon>Metazoa</taxon>
        <taxon>Spiralia</taxon>
        <taxon>Lophotrochozoa</taxon>
        <taxon>Mollusca</taxon>
        <taxon>Bivalvia</taxon>
        <taxon>Autobranchia</taxon>
        <taxon>Heteroconchia</taxon>
        <taxon>Euheterodonta</taxon>
        <taxon>Imparidentia</taxon>
        <taxon>Neoheterodontei</taxon>
        <taxon>Myida</taxon>
        <taxon>Dreissenoidea</taxon>
        <taxon>Dreissenidae</taxon>
        <taxon>Dreissena</taxon>
    </lineage>
</organism>
<comment type="caution">
    <text evidence="1">The sequence shown here is derived from an EMBL/GenBank/DDBJ whole genome shotgun (WGS) entry which is preliminary data.</text>
</comment>
<keyword evidence="2" id="KW-1185">Reference proteome</keyword>
<reference evidence="1" key="2">
    <citation type="submission" date="2020-11" db="EMBL/GenBank/DDBJ databases">
        <authorList>
            <person name="McCartney M.A."/>
            <person name="Auch B."/>
            <person name="Kono T."/>
            <person name="Mallez S."/>
            <person name="Becker A."/>
            <person name="Gohl D.M."/>
            <person name="Silverstein K.A.T."/>
            <person name="Koren S."/>
            <person name="Bechman K.B."/>
            <person name="Herman A."/>
            <person name="Abrahante J.E."/>
            <person name="Garbe J."/>
        </authorList>
    </citation>
    <scope>NUCLEOTIDE SEQUENCE</scope>
    <source>
        <strain evidence="1">Duluth1</strain>
        <tissue evidence="1">Whole animal</tissue>
    </source>
</reference>
<sequence length="156" mass="16857">MIDYLAEKNKSQLAYKEEAEDAIVFKEDGSTVPLWLAELSRSGNTFTAAKVCGIVVSPQMSVPLDTLATGGSQQTKTVSANCSEYARSMASEDRGGGVKNLGSIGKGETVQSCRTIRDSPWLPKIAEEVSKISEALAKERLSKSRAKYKSSKDAWC</sequence>
<gene>
    <name evidence="1" type="ORF">DPMN_170176</name>
</gene>
<proteinExistence type="predicted"/>
<accession>A0A9D4DVX1</accession>
<protein>
    <submittedName>
        <fullName evidence="1">Uncharacterized protein</fullName>
    </submittedName>
</protein>
<dbReference type="Proteomes" id="UP000828390">
    <property type="component" value="Unassembled WGS sequence"/>
</dbReference>